<dbReference type="Pfam" id="PF01844">
    <property type="entry name" value="HNH"/>
    <property type="match status" value="1"/>
</dbReference>
<dbReference type="AlphaFoldDB" id="A0ABD5HVH7"/>
<evidence type="ECO:0000313" key="4">
    <source>
        <dbReference type="EMBL" id="MDW9213498.1"/>
    </source>
</evidence>
<dbReference type="EMBL" id="JAWQCK010000009">
    <property type="protein sequence ID" value="MDW9213777.1"/>
    <property type="molecule type" value="Genomic_DNA"/>
</dbReference>
<dbReference type="GO" id="GO:0003964">
    <property type="term" value="F:RNA-directed DNA polymerase activity"/>
    <property type="evidence" value="ECO:0007669"/>
    <property type="project" value="UniProtKB-KW"/>
</dbReference>
<evidence type="ECO:0000313" key="6">
    <source>
        <dbReference type="Proteomes" id="UP001272716"/>
    </source>
</evidence>
<evidence type="ECO:0000259" key="1">
    <source>
        <dbReference type="SMART" id="SM00507"/>
    </source>
</evidence>
<evidence type="ECO:0000313" key="5">
    <source>
        <dbReference type="EMBL" id="MDW9213777.1"/>
    </source>
</evidence>
<dbReference type="InterPro" id="IPR002711">
    <property type="entry name" value="HNH"/>
</dbReference>
<dbReference type="EMBL" id="JAWQCK010000007">
    <property type="protein sequence ID" value="MDW9208962.1"/>
    <property type="molecule type" value="Genomic_DNA"/>
</dbReference>
<dbReference type="InterPro" id="IPR003615">
    <property type="entry name" value="HNH_nuc"/>
</dbReference>
<name>A0ABD5HVH7_BACTU</name>
<evidence type="ECO:0000313" key="3">
    <source>
        <dbReference type="EMBL" id="MDW9208962.1"/>
    </source>
</evidence>
<dbReference type="Gene3D" id="1.10.30.50">
    <property type="match status" value="1"/>
</dbReference>
<feature type="domain" description="HNH nuclease" evidence="1">
    <location>
        <begin position="202"/>
        <end position="253"/>
    </location>
</feature>
<organism evidence="3 6">
    <name type="scientific">Bacillus thuringiensis serovar toumanoffi</name>
    <dbReference type="NCBI Taxonomy" id="180862"/>
    <lineage>
        <taxon>Bacteria</taxon>
        <taxon>Bacillati</taxon>
        <taxon>Bacillota</taxon>
        <taxon>Bacilli</taxon>
        <taxon>Bacillales</taxon>
        <taxon>Bacillaceae</taxon>
        <taxon>Bacillus</taxon>
        <taxon>Bacillus cereus group</taxon>
    </lineage>
</organism>
<evidence type="ECO:0000313" key="2">
    <source>
        <dbReference type="EMBL" id="MDW9207563.1"/>
    </source>
</evidence>
<proteinExistence type="predicted"/>
<accession>A0ABD5HVH7</accession>
<protein>
    <submittedName>
        <fullName evidence="3">Group II intron reverse transcriptase/maturase</fullName>
    </submittedName>
</protein>
<comment type="caution">
    <text evidence="3">The sequence shown here is derived from an EMBL/GenBank/DDBJ whole genome shotgun (WGS) entry which is preliminary data.</text>
</comment>
<reference evidence="3 6" key="1">
    <citation type="submission" date="2023-10" db="EMBL/GenBank/DDBJ databases">
        <title>Draft Genome Sequence of Bacillus thuringiensis serovar. toumanoffi 4059: Identification of a Novel Cry Protein Candidate.</title>
        <authorList>
            <person name="Murdoch R.W."/>
            <person name="Gemler B."/>
            <person name="Heater B.S."/>
        </authorList>
    </citation>
    <scope>NUCLEOTIDE SEQUENCE [LARGE SCALE GENOMIC DNA]</scope>
    <source>
        <strain evidence="3 6">4059</strain>
    </source>
</reference>
<dbReference type="CDD" id="cd00085">
    <property type="entry name" value="HNHc"/>
    <property type="match status" value="1"/>
</dbReference>
<dbReference type="Proteomes" id="UP001272716">
    <property type="component" value="Unassembled WGS sequence"/>
</dbReference>
<dbReference type="SMART" id="SM00507">
    <property type="entry name" value="HNHc"/>
    <property type="match status" value="1"/>
</dbReference>
<dbReference type="EMBL" id="JAWQCK010000001">
    <property type="protein sequence ID" value="MDW9207563.1"/>
    <property type="molecule type" value="Genomic_DNA"/>
</dbReference>
<sequence length="294" mass="34798">MDISPEKSRIINLRKNKSEFLGYLLYVVPKRNKWVCNSRISNKKKKQIKLEIKKRIKAIQLSSTRKNVQLYNAYVLGLRNYFRYVTHVNIEMKQLAFNLSLVIFNRLKSVGKYEVPINAPPVFTKFFKNNYRTFKVCGIYLFPLADIQTATIWNYTQTQTPYNQKGRKIAKHIELNKLVLGEIKKLLTANIPNESIEYLDNRMARYSMLNGKCEILKEFLPASELHCHHYIPKGLGGTDEYENLRIIHKEIHRLIHMTNKQTIESYFQKHSLTVEQVKRINQYRRACNLEKIKQ</sequence>
<keyword evidence="3" id="KW-0808">Transferase</keyword>
<dbReference type="EMBL" id="JAWQCK010000009">
    <property type="protein sequence ID" value="MDW9213498.1"/>
    <property type="molecule type" value="Genomic_DNA"/>
</dbReference>
<keyword evidence="3" id="KW-0548">Nucleotidyltransferase</keyword>
<gene>
    <name evidence="2" type="ORF">BTTOUR_01865</name>
    <name evidence="3" type="ORF">BTTOUR_09505</name>
    <name evidence="4" type="ORF">BTTOUR_32635</name>
    <name evidence="5" type="ORF">BTTOUR_34090</name>
</gene>
<keyword evidence="3" id="KW-0695">RNA-directed DNA polymerase</keyword>